<dbReference type="AlphaFoldDB" id="A6NR88"/>
<organism evidence="1 2">
    <name type="scientific">Pseudoflavonifractor capillosus ATCC 29799</name>
    <dbReference type="NCBI Taxonomy" id="411467"/>
    <lineage>
        <taxon>Bacteria</taxon>
        <taxon>Bacillati</taxon>
        <taxon>Bacillota</taxon>
        <taxon>Clostridia</taxon>
        <taxon>Eubacteriales</taxon>
        <taxon>Oscillospiraceae</taxon>
        <taxon>Pseudoflavonifractor</taxon>
    </lineage>
</organism>
<dbReference type="RefSeq" id="WP_006571265.1">
    <property type="nucleotide sequence ID" value="NZ_AAXG02000005.1"/>
</dbReference>
<reference evidence="1 2" key="1">
    <citation type="submission" date="2007-04" db="EMBL/GenBank/DDBJ databases">
        <authorList>
            <person name="Fulton L."/>
            <person name="Clifton S."/>
            <person name="Fulton B."/>
            <person name="Xu J."/>
            <person name="Minx P."/>
            <person name="Pepin K.H."/>
            <person name="Johnson M."/>
            <person name="Thiruvilangam P."/>
            <person name="Bhonagiri V."/>
            <person name="Nash W.E."/>
            <person name="Mardis E.R."/>
            <person name="Wilson R.K."/>
        </authorList>
    </citation>
    <scope>NUCLEOTIDE SEQUENCE [LARGE SCALE GENOMIC DNA]</scope>
    <source>
        <strain evidence="1 2">ATCC 29799</strain>
    </source>
</reference>
<reference evidence="1 2" key="2">
    <citation type="submission" date="2007-06" db="EMBL/GenBank/DDBJ databases">
        <title>Draft genome sequence of Pseudoflavonifractor capillosus ATCC 29799.</title>
        <authorList>
            <person name="Sudarsanam P."/>
            <person name="Ley R."/>
            <person name="Guruge J."/>
            <person name="Turnbaugh P.J."/>
            <person name="Mahowald M."/>
            <person name="Liep D."/>
            <person name="Gordon J."/>
        </authorList>
    </citation>
    <scope>NUCLEOTIDE SEQUENCE [LARGE SCALE GENOMIC DNA]</scope>
    <source>
        <strain evidence="1 2">ATCC 29799</strain>
    </source>
</reference>
<dbReference type="Proteomes" id="UP000003639">
    <property type="component" value="Unassembled WGS sequence"/>
</dbReference>
<dbReference type="EMBL" id="AAXG02000005">
    <property type="protein sequence ID" value="EDN01584.1"/>
    <property type="molecule type" value="Genomic_DNA"/>
</dbReference>
<dbReference type="PROSITE" id="PS51257">
    <property type="entry name" value="PROKAR_LIPOPROTEIN"/>
    <property type="match status" value="1"/>
</dbReference>
<comment type="caution">
    <text evidence="1">The sequence shown here is derived from an EMBL/GenBank/DDBJ whole genome shotgun (WGS) entry which is preliminary data.</text>
</comment>
<name>A6NR88_9FIRM</name>
<dbReference type="eggNOG" id="ENOG502Z84T">
    <property type="taxonomic scope" value="Bacteria"/>
</dbReference>
<evidence type="ECO:0000313" key="2">
    <source>
        <dbReference type="Proteomes" id="UP000003639"/>
    </source>
</evidence>
<accession>A6NR88</accession>
<dbReference type="OrthoDB" id="1855480at2"/>
<dbReference type="STRING" id="411467.BACCAP_00713"/>
<proteinExistence type="predicted"/>
<evidence type="ECO:0000313" key="1">
    <source>
        <dbReference type="EMBL" id="EDN01584.1"/>
    </source>
</evidence>
<sequence>MKLKGRQIALLIVCLLLACALLLGLLFSGGCIGVSAGRLEEDLRASQRIDASWTTTGSVSDDMAAFLSYPADQSDHTFSLYVNRPGFSFGYFFRAGGSLSGVEQYILEYTIEGCSERAFFSMNAQNTVRLEVDDGQNGQVIALELGQPFAIVLPADAGSVTFYDADDNPVAVMKQSM</sequence>
<protein>
    <submittedName>
        <fullName evidence="1">Uncharacterized protein</fullName>
    </submittedName>
</protein>
<gene>
    <name evidence="1" type="ORF">BACCAP_00713</name>
</gene>
<keyword evidence="2" id="KW-1185">Reference proteome</keyword>